<name>A0A517M6K6_9BACT</name>
<evidence type="ECO:0000256" key="1">
    <source>
        <dbReference type="SAM" id="Phobius"/>
    </source>
</evidence>
<keyword evidence="3" id="KW-1185">Reference proteome</keyword>
<gene>
    <name evidence="2" type="ORF">EC9_47180</name>
</gene>
<accession>A0A517M6K6</accession>
<reference evidence="2 3" key="1">
    <citation type="submission" date="2019-02" db="EMBL/GenBank/DDBJ databases">
        <title>Deep-cultivation of Planctomycetes and their phenomic and genomic characterization uncovers novel biology.</title>
        <authorList>
            <person name="Wiegand S."/>
            <person name="Jogler M."/>
            <person name="Boedeker C."/>
            <person name="Pinto D."/>
            <person name="Vollmers J."/>
            <person name="Rivas-Marin E."/>
            <person name="Kohn T."/>
            <person name="Peeters S.H."/>
            <person name="Heuer A."/>
            <person name="Rast P."/>
            <person name="Oberbeckmann S."/>
            <person name="Bunk B."/>
            <person name="Jeske O."/>
            <person name="Meyerdierks A."/>
            <person name="Storesund J.E."/>
            <person name="Kallscheuer N."/>
            <person name="Luecker S."/>
            <person name="Lage O.M."/>
            <person name="Pohl T."/>
            <person name="Merkel B.J."/>
            <person name="Hornburger P."/>
            <person name="Mueller R.-W."/>
            <person name="Bruemmer F."/>
            <person name="Labrenz M."/>
            <person name="Spormann A.M."/>
            <person name="Op den Camp H."/>
            <person name="Overmann J."/>
            <person name="Amann R."/>
            <person name="Jetten M.S.M."/>
            <person name="Mascher T."/>
            <person name="Medema M.H."/>
            <person name="Devos D.P."/>
            <person name="Kaster A.-K."/>
            <person name="Ovreas L."/>
            <person name="Rohde M."/>
            <person name="Galperin M.Y."/>
            <person name="Jogler C."/>
        </authorList>
    </citation>
    <scope>NUCLEOTIDE SEQUENCE [LARGE SCALE GENOMIC DNA]</scope>
    <source>
        <strain evidence="2 3">EC9</strain>
    </source>
</reference>
<evidence type="ECO:0000313" key="3">
    <source>
        <dbReference type="Proteomes" id="UP000319557"/>
    </source>
</evidence>
<dbReference type="RefSeq" id="WP_145348317.1">
    <property type="nucleotide sequence ID" value="NZ_CP036261.1"/>
</dbReference>
<evidence type="ECO:0000313" key="2">
    <source>
        <dbReference type="EMBL" id="QDS90509.1"/>
    </source>
</evidence>
<dbReference type="InterPro" id="IPR027602">
    <property type="entry name" value="PGA_system"/>
</dbReference>
<dbReference type="EMBL" id="CP036261">
    <property type="protein sequence ID" value="QDS90509.1"/>
    <property type="molecule type" value="Genomic_DNA"/>
</dbReference>
<organism evidence="2 3">
    <name type="scientific">Rosistilla ulvae</name>
    <dbReference type="NCBI Taxonomy" id="1930277"/>
    <lineage>
        <taxon>Bacteria</taxon>
        <taxon>Pseudomonadati</taxon>
        <taxon>Planctomycetota</taxon>
        <taxon>Planctomycetia</taxon>
        <taxon>Pirellulales</taxon>
        <taxon>Pirellulaceae</taxon>
        <taxon>Rosistilla</taxon>
    </lineage>
</organism>
<keyword evidence="1" id="KW-0812">Transmembrane</keyword>
<proteinExistence type="predicted"/>
<protein>
    <recommendedName>
        <fullName evidence="4">Poly-gamma-glutamate system protein</fullName>
    </recommendedName>
</protein>
<feature type="transmembrane region" description="Helical" evidence="1">
    <location>
        <begin position="355"/>
        <end position="377"/>
    </location>
</feature>
<dbReference type="AlphaFoldDB" id="A0A517M6K6"/>
<dbReference type="OrthoDB" id="6233025at2"/>
<dbReference type="Proteomes" id="UP000319557">
    <property type="component" value="Chromosome"/>
</dbReference>
<dbReference type="KEGG" id="ruv:EC9_47180"/>
<evidence type="ECO:0008006" key="4">
    <source>
        <dbReference type="Google" id="ProtNLM"/>
    </source>
</evidence>
<sequence>MNRQSFLKMNRTQPFQVMYWRPKQISRRWLWAGMLASLAGLLAVELWPQQVAAPSSELTAAAEMADEALRHIKDLRIAQGHRALPKLDPSGSHLIGPSMSMVTSKLGSLESKQTSINPNLAAVVVRWLEQAGVETGDSIAIGASGSWPALNIAVYAAAETLQLKPTIVLSVASSQYGANSPDMMWIDMERQLRDAGIFPESFAAKSASLGGLFDRAAGMTEPTREMLELAATRNGIPVLDVADIEDSVGQRMEIYQNASSDQPYAAYINVGGGSASIGGTAGNACFSAGVHRSTPSDQEVPDCVASRMLTQGIPIVNVVDAKQIAESYGLAIAPAQMPRVGQGSLFSHMTYRRPLAAALICMTWVWMSVTVFPRWYLRTVLKLRRLVRRPNASTNALPKQVEWMV</sequence>
<dbReference type="NCBIfam" id="TIGR04332">
    <property type="entry name" value="gamma_Glu_sys"/>
    <property type="match status" value="1"/>
</dbReference>
<keyword evidence="1" id="KW-1133">Transmembrane helix</keyword>
<keyword evidence="1" id="KW-0472">Membrane</keyword>